<dbReference type="Gene3D" id="1.10.10.10">
    <property type="entry name" value="Winged helix-like DNA-binding domain superfamily/Winged helix DNA-binding domain"/>
    <property type="match status" value="1"/>
</dbReference>
<keyword evidence="2" id="KW-0238">DNA-binding</keyword>
<proteinExistence type="predicted"/>
<name>A0ABV9CW88_9ACTN</name>
<keyword evidence="6" id="KW-1185">Reference proteome</keyword>
<gene>
    <name evidence="5" type="ORF">ACFO60_40070</name>
</gene>
<dbReference type="EMBL" id="JBHSFP010000069">
    <property type="protein sequence ID" value="MFC4537007.1"/>
    <property type="molecule type" value="Genomic_DNA"/>
</dbReference>
<comment type="caution">
    <text evidence="5">The sequence shown here is derived from an EMBL/GenBank/DDBJ whole genome shotgun (WGS) entry which is preliminary data.</text>
</comment>
<evidence type="ECO:0000256" key="1">
    <source>
        <dbReference type="ARBA" id="ARBA00023015"/>
    </source>
</evidence>
<dbReference type="Pfam" id="PF01638">
    <property type="entry name" value="HxlR"/>
    <property type="match status" value="1"/>
</dbReference>
<keyword evidence="1" id="KW-0805">Transcription regulation</keyword>
<dbReference type="InterPro" id="IPR036388">
    <property type="entry name" value="WH-like_DNA-bd_sf"/>
</dbReference>
<evidence type="ECO:0000256" key="2">
    <source>
        <dbReference type="ARBA" id="ARBA00023125"/>
    </source>
</evidence>
<evidence type="ECO:0000259" key="4">
    <source>
        <dbReference type="PROSITE" id="PS51118"/>
    </source>
</evidence>
<accession>A0ABV9CW88</accession>
<feature type="domain" description="HTH hxlR-type" evidence="4">
    <location>
        <begin position="24"/>
        <end position="122"/>
    </location>
</feature>
<organism evidence="5 6">
    <name type="scientific">Sphaerisporangium dianthi</name>
    <dbReference type="NCBI Taxonomy" id="1436120"/>
    <lineage>
        <taxon>Bacteria</taxon>
        <taxon>Bacillati</taxon>
        <taxon>Actinomycetota</taxon>
        <taxon>Actinomycetes</taxon>
        <taxon>Streptosporangiales</taxon>
        <taxon>Streptosporangiaceae</taxon>
        <taxon>Sphaerisporangium</taxon>
    </lineage>
</organism>
<evidence type="ECO:0000256" key="3">
    <source>
        <dbReference type="ARBA" id="ARBA00023163"/>
    </source>
</evidence>
<reference evidence="6" key="1">
    <citation type="journal article" date="2019" name="Int. J. Syst. Evol. Microbiol.">
        <title>The Global Catalogue of Microorganisms (GCM) 10K type strain sequencing project: providing services to taxonomists for standard genome sequencing and annotation.</title>
        <authorList>
            <consortium name="The Broad Institute Genomics Platform"/>
            <consortium name="The Broad Institute Genome Sequencing Center for Infectious Disease"/>
            <person name="Wu L."/>
            <person name="Ma J."/>
        </authorList>
    </citation>
    <scope>NUCLEOTIDE SEQUENCE [LARGE SCALE GENOMIC DNA]</scope>
    <source>
        <strain evidence="6">CGMCC 4.7132</strain>
    </source>
</reference>
<evidence type="ECO:0000313" key="5">
    <source>
        <dbReference type="EMBL" id="MFC4537007.1"/>
    </source>
</evidence>
<dbReference type="InterPro" id="IPR036390">
    <property type="entry name" value="WH_DNA-bd_sf"/>
</dbReference>
<evidence type="ECO:0000313" key="6">
    <source>
        <dbReference type="Proteomes" id="UP001596004"/>
    </source>
</evidence>
<keyword evidence="3" id="KW-0804">Transcription</keyword>
<dbReference type="RefSeq" id="WP_380852528.1">
    <property type="nucleotide sequence ID" value="NZ_JBHSFP010000069.1"/>
</dbReference>
<dbReference type="PROSITE" id="PS51118">
    <property type="entry name" value="HTH_HXLR"/>
    <property type="match status" value="1"/>
</dbReference>
<dbReference type="InterPro" id="IPR002577">
    <property type="entry name" value="HTH_HxlR"/>
</dbReference>
<dbReference type="Proteomes" id="UP001596004">
    <property type="component" value="Unassembled WGS sequence"/>
</dbReference>
<protein>
    <submittedName>
        <fullName evidence="5">Winged helix-turn-helix transcriptional regulator</fullName>
    </submittedName>
</protein>
<dbReference type="PANTHER" id="PTHR33204">
    <property type="entry name" value="TRANSCRIPTIONAL REGULATOR, MARR FAMILY"/>
    <property type="match status" value="1"/>
</dbReference>
<dbReference type="PANTHER" id="PTHR33204:SF37">
    <property type="entry name" value="HTH-TYPE TRANSCRIPTIONAL REGULATOR YODB"/>
    <property type="match status" value="1"/>
</dbReference>
<sequence>MDEQATIQGEEHGRLIYDVFARNCPSRETWGHLTGRWGTLALLALGEGSYRFNALRRKVDGVSEKMLAQTLQALERDGMIHREAQHTIPPRVEYSLTPLGREAARRLLGLIEWLEEEMPRVVEARGRYDQAKNDA</sequence>
<dbReference type="SUPFAM" id="SSF46785">
    <property type="entry name" value="Winged helix' DNA-binding domain"/>
    <property type="match status" value="1"/>
</dbReference>